<dbReference type="STRING" id="694429.Pyrfu_1774"/>
<organism evidence="1 2">
    <name type="scientific">Pyrolobus fumarii (strain DSM 11204 / 1A)</name>
    <dbReference type="NCBI Taxonomy" id="694429"/>
    <lineage>
        <taxon>Archaea</taxon>
        <taxon>Thermoproteota</taxon>
        <taxon>Thermoprotei</taxon>
        <taxon>Desulfurococcales</taxon>
        <taxon>Pyrodictiaceae</taxon>
        <taxon>Pyrolobus</taxon>
    </lineage>
</organism>
<evidence type="ECO:0000313" key="1">
    <source>
        <dbReference type="EMBL" id="AEM39628.1"/>
    </source>
</evidence>
<name>G0ECQ8_PYRF1</name>
<dbReference type="KEGG" id="pfm:Pyrfu_1774"/>
<dbReference type="InParanoid" id="G0ECQ8"/>
<reference evidence="1 2" key="1">
    <citation type="journal article" date="2011" name="Stand. Genomic Sci.">
        <title>Complete genome sequence of the hyperthermophilic chemolithoautotroph Pyrolobus fumarii type strain (1A).</title>
        <authorList>
            <person name="Anderson I."/>
            <person name="Goker M."/>
            <person name="Nolan M."/>
            <person name="Lucas S."/>
            <person name="Hammon N."/>
            <person name="Deshpande S."/>
            <person name="Cheng J.F."/>
            <person name="Tapia R."/>
            <person name="Han C."/>
            <person name="Goodwin L."/>
            <person name="Pitluck S."/>
            <person name="Huntemann M."/>
            <person name="Liolios K."/>
            <person name="Ivanova N."/>
            <person name="Pagani I."/>
            <person name="Mavromatis K."/>
            <person name="Ovchinikova G."/>
            <person name="Pati A."/>
            <person name="Chen A."/>
            <person name="Palaniappan K."/>
            <person name="Land M."/>
            <person name="Hauser L."/>
            <person name="Brambilla E.M."/>
            <person name="Huber H."/>
            <person name="Yasawong M."/>
            <person name="Rohde M."/>
            <person name="Spring S."/>
            <person name="Abt B."/>
            <person name="Sikorski J."/>
            <person name="Wirth R."/>
            <person name="Detter J.C."/>
            <person name="Woyke T."/>
            <person name="Bristow J."/>
            <person name="Eisen J.A."/>
            <person name="Markowitz V."/>
            <person name="Hugenholtz P."/>
            <person name="Kyrpides N.C."/>
            <person name="Klenk H.P."/>
            <person name="Lapidus A."/>
        </authorList>
    </citation>
    <scope>NUCLEOTIDE SEQUENCE [LARGE SCALE GENOMIC DNA]</scope>
    <source>
        <strain evidence="2">DSM 11204 / 1A</strain>
    </source>
</reference>
<dbReference type="AlphaFoldDB" id="G0ECQ8"/>
<evidence type="ECO:0000313" key="2">
    <source>
        <dbReference type="Proteomes" id="UP000001037"/>
    </source>
</evidence>
<proteinExistence type="predicted"/>
<dbReference type="Proteomes" id="UP000001037">
    <property type="component" value="Chromosome"/>
</dbReference>
<gene>
    <name evidence="1" type="ordered locus">Pyrfu_1774</name>
</gene>
<protein>
    <submittedName>
        <fullName evidence="1">Uncharacterized protein</fullName>
    </submittedName>
</protein>
<accession>G0ECQ8</accession>
<sequence>MIVDVVRARGVGIRGRTAAAWLDASRDNTRWPRWIELWAHPVYIPKHLVLLPALRPFTHGFLCHASGGLG</sequence>
<dbReference type="HOGENOM" id="CLU_2748349_0_0_2"/>
<keyword evidence="2" id="KW-1185">Reference proteome</keyword>
<dbReference type="EMBL" id="CP002838">
    <property type="protein sequence ID" value="AEM39628.1"/>
    <property type="molecule type" value="Genomic_DNA"/>
</dbReference>